<protein>
    <recommendedName>
        <fullName evidence="1">DUF6916 domain-containing protein</fullName>
    </recommendedName>
</protein>
<dbReference type="RefSeq" id="WP_353981957.1">
    <property type="nucleotide sequence ID" value="NZ_CP159578.1"/>
</dbReference>
<name>A0AB74UBP1_9GAMM</name>
<organism evidence="2">
    <name type="scientific">Salinicola endophyticus</name>
    <dbReference type="NCBI Taxonomy" id="1949083"/>
    <lineage>
        <taxon>Bacteria</taxon>
        <taxon>Pseudomonadati</taxon>
        <taxon>Pseudomonadota</taxon>
        <taxon>Gammaproteobacteria</taxon>
        <taxon>Oceanospirillales</taxon>
        <taxon>Halomonadaceae</taxon>
        <taxon>Salinicola</taxon>
    </lineage>
</organism>
<feature type="domain" description="DUF6916" evidence="1">
    <location>
        <begin position="8"/>
        <end position="99"/>
    </location>
</feature>
<dbReference type="Pfam" id="PF21880">
    <property type="entry name" value="DUF6916"/>
    <property type="match status" value="1"/>
</dbReference>
<evidence type="ECO:0000313" key="2">
    <source>
        <dbReference type="EMBL" id="XCJ81191.1"/>
    </source>
</evidence>
<proteinExistence type="predicted"/>
<accession>A0AB74UBP1</accession>
<reference evidence="2" key="1">
    <citation type="submission" date="2024-06" db="EMBL/GenBank/DDBJ databases">
        <title>Complete genome of Salinicola endophyticus HNIBRBA4755.</title>
        <authorList>
            <person name="Shin S.Y."/>
            <person name="Kang H."/>
            <person name="Song J."/>
        </authorList>
    </citation>
    <scope>NUCLEOTIDE SEQUENCE</scope>
    <source>
        <strain evidence="2">HNIBRBA4755</strain>
    </source>
</reference>
<sequence>MLIDTQGLTAQAFNAEIGQVFTAETVPEPVQLTLHRLIEGTGTNGGHRQPFALIFTTPMSVMLLEAQYRLKSASGQEYLLYLSPIVSPGDGLRHYQAQFN</sequence>
<gene>
    <name evidence="2" type="ORF">ABV408_08435</name>
</gene>
<evidence type="ECO:0000259" key="1">
    <source>
        <dbReference type="Pfam" id="PF21880"/>
    </source>
</evidence>
<dbReference type="AlphaFoldDB" id="A0AB74UBP1"/>
<dbReference type="InterPro" id="IPR054209">
    <property type="entry name" value="DUF6916"/>
</dbReference>
<dbReference type="EMBL" id="CP159578">
    <property type="protein sequence ID" value="XCJ81191.1"/>
    <property type="molecule type" value="Genomic_DNA"/>
</dbReference>